<keyword evidence="2" id="KW-1185">Reference proteome</keyword>
<evidence type="ECO:0008006" key="3">
    <source>
        <dbReference type="Google" id="ProtNLM"/>
    </source>
</evidence>
<dbReference type="PANTHER" id="PTHR45458:SF3">
    <property type="entry name" value="CHAIN DEHYDROGENASE (ATSC), PUTATIVE-RELATED"/>
    <property type="match status" value="1"/>
</dbReference>
<dbReference type="PANTHER" id="PTHR45458">
    <property type="entry name" value="SHORT-CHAIN DEHYDROGENASE/REDUCTASE SDR"/>
    <property type="match status" value="1"/>
</dbReference>
<protein>
    <recommendedName>
        <fullName evidence="3">NAD(P)-binding protein</fullName>
    </recommendedName>
</protein>
<organism evidence="1 2">
    <name type="scientific">Friedmanniomyces simplex</name>
    <dbReference type="NCBI Taxonomy" id="329884"/>
    <lineage>
        <taxon>Eukaryota</taxon>
        <taxon>Fungi</taxon>
        <taxon>Dikarya</taxon>
        <taxon>Ascomycota</taxon>
        <taxon>Pezizomycotina</taxon>
        <taxon>Dothideomycetes</taxon>
        <taxon>Dothideomycetidae</taxon>
        <taxon>Mycosphaerellales</taxon>
        <taxon>Teratosphaeriaceae</taxon>
        <taxon>Friedmanniomyces</taxon>
    </lineage>
</organism>
<dbReference type="EMBL" id="NAJQ01001189">
    <property type="protein sequence ID" value="TKA61645.1"/>
    <property type="molecule type" value="Genomic_DNA"/>
</dbReference>
<dbReference type="Gene3D" id="3.40.50.720">
    <property type="entry name" value="NAD(P)-binding Rossmann-like Domain"/>
    <property type="match status" value="1"/>
</dbReference>
<dbReference type="Proteomes" id="UP000309340">
    <property type="component" value="Unassembled WGS sequence"/>
</dbReference>
<evidence type="ECO:0000313" key="2">
    <source>
        <dbReference type="Proteomes" id="UP000309340"/>
    </source>
</evidence>
<dbReference type="Pfam" id="PF00106">
    <property type="entry name" value="adh_short"/>
    <property type="match status" value="1"/>
</dbReference>
<comment type="caution">
    <text evidence="1">The sequence shown here is derived from an EMBL/GenBank/DDBJ whole genome shotgun (WGS) entry which is preliminary data.</text>
</comment>
<dbReference type="PRINTS" id="PR00081">
    <property type="entry name" value="GDHRDH"/>
</dbReference>
<dbReference type="GO" id="GO:0016616">
    <property type="term" value="F:oxidoreductase activity, acting on the CH-OH group of donors, NAD or NADP as acceptor"/>
    <property type="evidence" value="ECO:0007669"/>
    <property type="project" value="TreeGrafter"/>
</dbReference>
<gene>
    <name evidence="1" type="ORF">B0A55_11832</name>
</gene>
<accession>A0A4U0WJ86</accession>
<dbReference type="InterPro" id="IPR036291">
    <property type="entry name" value="NAD(P)-bd_dom_sf"/>
</dbReference>
<reference evidence="1 2" key="1">
    <citation type="submission" date="2017-03" db="EMBL/GenBank/DDBJ databases">
        <title>Genomes of endolithic fungi from Antarctica.</title>
        <authorList>
            <person name="Coleine C."/>
            <person name="Masonjones S."/>
            <person name="Stajich J.E."/>
        </authorList>
    </citation>
    <scope>NUCLEOTIDE SEQUENCE [LARGE SCALE GENOMIC DNA]</scope>
    <source>
        <strain evidence="1 2">CCFEE 5184</strain>
    </source>
</reference>
<dbReference type="InterPro" id="IPR002347">
    <property type="entry name" value="SDR_fam"/>
</dbReference>
<dbReference type="SUPFAM" id="SSF51735">
    <property type="entry name" value="NAD(P)-binding Rossmann-fold domains"/>
    <property type="match status" value="1"/>
</dbReference>
<name>A0A4U0WJ86_9PEZI</name>
<dbReference type="OrthoDB" id="7289984at2759"/>
<dbReference type="AlphaFoldDB" id="A0A4U0WJ86"/>
<evidence type="ECO:0000313" key="1">
    <source>
        <dbReference type="EMBL" id="TKA61645.1"/>
    </source>
</evidence>
<dbReference type="InterPro" id="IPR052184">
    <property type="entry name" value="SDR_enzymes"/>
</dbReference>
<sequence>MPSYLIVGASRGIGYAWLQYLSQDPANTVIGLARTPAPVEEQLAKDGIKNVHIIPGDMTSHAAMAKAAELAIPLLPSGLDHLIVNGAHFGNAAFFLGPTDFSSAAQSQALHDDMHQSLDTNVLGTVYSINAFLPLVLKGTAKKIVAITTGWADPDISRPADDGAEGLPFAMVYSAMKAALNMVIAKYAAELQSQGVITLALSPGVVNTSNNQPTPEDMGQMMKMFGVFRRYYPSFEGPTTPLASVEDQKKVIDGLTIADTGKFLSHHGNKEWL</sequence>
<proteinExistence type="predicted"/>